<feature type="transmembrane region" description="Helical" evidence="8">
    <location>
        <begin position="128"/>
        <end position="145"/>
    </location>
</feature>
<evidence type="ECO:0000256" key="7">
    <source>
        <dbReference type="ARBA" id="ARBA00023136"/>
    </source>
</evidence>
<feature type="transmembrane region" description="Helical" evidence="8">
    <location>
        <begin position="103"/>
        <end position="122"/>
    </location>
</feature>
<keyword evidence="6 8" id="KW-1133">Transmembrane helix</keyword>
<proteinExistence type="inferred from homology"/>
<name>A0A9N9IAC6_9GLOM</name>
<keyword evidence="7 8" id="KW-0472">Membrane</keyword>
<keyword evidence="11" id="KW-1185">Reference proteome</keyword>
<sequence>MLWLKKNYQFSIDSKIKVPSFIGSLCNWRPKSITIPDESKYQKYIDSIKVSDLNREMINNTTKLVIKSLLLELLSEYLKNNKPEIPKRSYGLRVLDYLRTGRPFIETYVIFFCILHIISAIIFFSQMWNVYCIIYGIILRPLLFNDMDKNKDKNRKQREESKSLKTIIKEWLILSIFYTKPLIGHPYFSTSPRDLWSNQWHQILNQVFQELGYFPIKNYFKNNKTLGRVLGICSAFLLSGLLHDYLAIVSFDHFSIDYTIFFLFNGILLVLWEVIEGDILGRGKDFKDSFGIKVFKMSLFLPIEIFILPLFVEPHIRGLYYESYLNIYTNLTRWWSN</sequence>
<comment type="subcellular location">
    <subcellularLocation>
        <location evidence="1">Membrane</location>
        <topology evidence="1">Multi-pass membrane protein</topology>
    </subcellularLocation>
</comment>
<dbReference type="PANTHER" id="PTHR31595:SF57">
    <property type="entry name" value="OS04G0481900 PROTEIN"/>
    <property type="match status" value="1"/>
</dbReference>
<dbReference type="GO" id="GO:0016020">
    <property type="term" value="C:membrane"/>
    <property type="evidence" value="ECO:0007669"/>
    <property type="project" value="UniProtKB-SubCell"/>
</dbReference>
<comment type="similarity">
    <text evidence="3">Belongs to the wax synthase family.</text>
</comment>
<feature type="domain" description="Wax synthase" evidence="9">
    <location>
        <begin position="180"/>
        <end position="262"/>
    </location>
</feature>
<evidence type="ECO:0000256" key="4">
    <source>
        <dbReference type="ARBA" id="ARBA00022679"/>
    </source>
</evidence>
<dbReference type="InterPro" id="IPR032805">
    <property type="entry name" value="Wax_synthase_dom"/>
</dbReference>
<dbReference type="OrthoDB" id="1077582at2759"/>
<reference evidence="10" key="1">
    <citation type="submission" date="2021-06" db="EMBL/GenBank/DDBJ databases">
        <authorList>
            <person name="Kallberg Y."/>
            <person name="Tangrot J."/>
            <person name="Rosling A."/>
        </authorList>
    </citation>
    <scope>NUCLEOTIDE SEQUENCE</scope>
    <source>
        <strain evidence="10">FL966</strain>
    </source>
</reference>
<evidence type="ECO:0000313" key="10">
    <source>
        <dbReference type="EMBL" id="CAG8725765.1"/>
    </source>
</evidence>
<evidence type="ECO:0000259" key="9">
    <source>
        <dbReference type="Pfam" id="PF13813"/>
    </source>
</evidence>
<dbReference type="Proteomes" id="UP000789759">
    <property type="component" value="Unassembled WGS sequence"/>
</dbReference>
<dbReference type="AlphaFoldDB" id="A0A9N9IAC6"/>
<feature type="transmembrane region" description="Helical" evidence="8">
    <location>
        <begin position="254"/>
        <end position="274"/>
    </location>
</feature>
<evidence type="ECO:0000256" key="8">
    <source>
        <dbReference type="SAM" id="Phobius"/>
    </source>
</evidence>
<dbReference type="Pfam" id="PF13813">
    <property type="entry name" value="MBOAT_2"/>
    <property type="match status" value="1"/>
</dbReference>
<evidence type="ECO:0000256" key="5">
    <source>
        <dbReference type="ARBA" id="ARBA00022692"/>
    </source>
</evidence>
<dbReference type="GO" id="GO:0008374">
    <property type="term" value="F:O-acyltransferase activity"/>
    <property type="evidence" value="ECO:0007669"/>
    <property type="project" value="InterPro"/>
</dbReference>
<keyword evidence="5 8" id="KW-0812">Transmembrane</keyword>
<dbReference type="GO" id="GO:0006629">
    <property type="term" value="P:lipid metabolic process"/>
    <property type="evidence" value="ECO:0007669"/>
    <property type="project" value="InterPro"/>
</dbReference>
<feature type="transmembrane region" description="Helical" evidence="8">
    <location>
        <begin position="226"/>
        <end position="248"/>
    </location>
</feature>
<dbReference type="EMBL" id="CAJVQA010013645">
    <property type="protein sequence ID" value="CAG8725765.1"/>
    <property type="molecule type" value="Genomic_DNA"/>
</dbReference>
<evidence type="ECO:0000256" key="1">
    <source>
        <dbReference type="ARBA" id="ARBA00004141"/>
    </source>
</evidence>
<evidence type="ECO:0000313" key="11">
    <source>
        <dbReference type="Proteomes" id="UP000789759"/>
    </source>
</evidence>
<dbReference type="InterPro" id="IPR044851">
    <property type="entry name" value="Wax_synthase"/>
</dbReference>
<comment type="caution">
    <text evidence="10">The sequence shown here is derived from an EMBL/GenBank/DDBJ whole genome shotgun (WGS) entry which is preliminary data.</text>
</comment>
<evidence type="ECO:0000256" key="6">
    <source>
        <dbReference type="ARBA" id="ARBA00022989"/>
    </source>
</evidence>
<gene>
    <name evidence="10" type="ORF">CPELLU_LOCUS13169</name>
</gene>
<evidence type="ECO:0000256" key="2">
    <source>
        <dbReference type="ARBA" id="ARBA00005179"/>
    </source>
</evidence>
<protein>
    <submittedName>
        <fullName evidence="10">1719_t:CDS:1</fullName>
    </submittedName>
</protein>
<keyword evidence="4" id="KW-0808">Transferase</keyword>
<evidence type="ECO:0000256" key="3">
    <source>
        <dbReference type="ARBA" id="ARBA00007282"/>
    </source>
</evidence>
<comment type="pathway">
    <text evidence="2">Secondary metabolite biosynthesis.</text>
</comment>
<accession>A0A9N9IAC6</accession>
<feature type="transmembrane region" description="Helical" evidence="8">
    <location>
        <begin position="294"/>
        <end position="312"/>
    </location>
</feature>
<organism evidence="10 11">
    <name type="scientific">Cetraspora pellucida</name>
    <dbReference type="NCBI Taxonomy" id="1433469"/>
    <lineage>
        <taxon>Eukaryota</taxon>
        <taxon>Fungi</taxon>
        <taxon>Fungi incertae sedis</taxon>
        <taxon>Mucoromycota</taxon>
        <taxon>Glomeromycotina</taxon>
        <taxon>Glomeromycetes</taxon>
        <taxon>Diversisporales</taxon>
        <taxon>Gigasporaceae</taxon>
        <taxon>Cetraspora</taxon>
    </lineage>
</organism>
<dbReference type="PANTHER" id="PTHR31595">
    <property type="entry name" value="LONG-CHAIN-ALCOHOL O-FATTY-ACYLTRANSFERASE 3-RELATED"/>
    <property type="match status" value="1"/>
</dbReference>